<proteinExistence type="inferred from homology"/>
<dbReference type="GO" id="GO:0004792">
    <property type="term" value="F:thiosulfate-cyanide sulfurtransferase activity"/>
    <property type="evidence" value="ECO:0007669"/>
    <property type="project" value="TreeGrafter"/>
</dbReference>
<dbReference type="InterPro" id="IPR000594">
    <property type="entry name" value="ThiF_NAD_FAD-bd"/>
</dbReference>
<dbReference type="GO" id="GO:0008641">
    <property type="term" value="F:ubiquitin-like modifier activating enzyme activity"/>
    <property type="evidence" value="ECO:0007669"/>
    <property type="project" value="InterPro"/>
</dbReference>
<organism evidence="3 4">
    <name type="scientific">Mesobacillus foraminis</name>
    <dbReference type="NCBI Taxonomy" id="279826"/>
    <lineage>
        <taxon>Bacteria</taxon>
        <taxon>Bacillati</taxon>
        <taxon>Bacillota</taxon>
        <taxon>Bacilli</taxon>
        <taxon>Bacillales</taxon>
        <taxon>Bacillaceae</taxon>
        <taxon>Mesobacillus</taxon>
    </lineage>
</organism>
<dbReference type="AlphaFoldDB" id="A0A4R2BLN7"/>
<evidence type="ECO:0000259" key="2">
    <source>
        <dbReference type="Pfam" id="PF00899"/>
    </source>
</evidence>
<dbReference type="GO" id="GO:0005829">
    <property type="term" value="C:cytosol"/>
    <property type="evidence" value="ECO:0007669"/>
    <property type="project" value="TreeGrafter"/>
</dbReference>
<keyword evidence="3" id="KW-0808">Transferase</keyword>
<dbReference type="InterPro" id="IPR035985">
    <property type="entry name" value="Ubiquitin-activating_enz"/>
</dbReference>
<dbReference type="InterPro" id="IPR045886">
    <property type="entry name" value="ThiF/MoeB/HesA"/>
</dbReference>
<reference evidence="3 4" key="1">
    <citation type="journal article" date="2015" name="Stand. Genomic Sci.">
        <title>Genomic Encyclopedia of Bacterial and Archaeal Type Strains, Phase III: the genomes of soil and plant-associated and newly described type strains.</title>
        <authorList>
            <person name="Whitman W.B."/>
            <person name="Woyke T."/>
            <person name="Klenk H.P."/>
            <person name="Zhou Y."/>
            <person name="Lilburn T.G."/>
            <person name="Beck B.J."/>
            <person name="De Vos P."/>
            <person name="Vandamme P."/>
            <person name="Eisen J.A."/>
            <person name="Garrity G."/>
            <person name="Hugenholtz P."/>
            <person name="Kyrpides N.C."/>
        </authorList>
    </citation>
    <scope>NUCLEOTIDE SEQUENCE [LARGE SCALE GENOMIC DNA]</scope>
    <source>
        <strain evidence="3 4">CV53</strain>
    </source>
</reference>
<keyword evidence="4" id="KW-1185">Reference proteome</keyword>
<comment type="caution">
    <text evidence="3">The sequence shown here is derived from an EMBL/GenBank/DDBJ whole genome shotgun (WGS) entry which is preliminary data.</text>
</comment>
<dbReference type="FunFam" id="3.40.50.720:FF:000080">
    <property type="entry name" value="Thiazole biosynthesis adenylyltransferase ThiF"/>
    <property type="match status" value="1"/>
</dbReference>
<dbReference type="GO" id="GO:0008146">
    <property type="term" value="F:sulfotransferase activity"/>
    <property type="evidence" value="ECO:0007669"/>
    <property type="project" value="TreeGrafter"/>
</dbReference>
<protein>
    <submittedName>
        <fullName evidence="3">Adenylyltransferase/sulfurtransferase</fullName>
    </submittedName>
</protein>
<dbReference type="RefSeq" id="WP_132001715.1">
    <property type="nucleotide sequence ID" value="NZ_JABUHM010000001.1"/>
</dbReference>
<evidence type="ECO:0000313" key="4">
    <source>
        <dbReference type="Proteomes" id="UP000295689"/>
    </source>
</evidence>
<dbReference type="EMBL" id="SLVV01000002">
    <property type="protein sequence ID" value="TCN27159.1"/>
    <property type="molecule type" value="Genomic_DNA"/>
</dbReference>
<comment type="similarity">
    <text evidence="1">Belongs to the HesA/MoeB/ThiF family.</text>
</comment>
<dbReference type="PANTHER" id="PTHR10953:SF102">
    <property type="entry name" value="ADENYLYLTRANSFERASE AND SULFURTRANSFERASE MOCS3"/>
    <property type="match status" value="1"/>
</dbReference>
<sequence length="337" mass="36887">MSSRYSRQERFSPIGIAGQEKLRDAHVLIIGAGALGSSSAEMLARAGVGKITIVDRDYVEMSNLQRQQLYSEIDVINKNPKAVAAQKRLEAINSDIRVQGIVADVNGMNVEDLVIGKALIVDAGDNFETRLIINDAAVKHNVPFLFGACVGSYGITFPMIPGETPCLHCLMDHLPAQNLTCDTAGVISPIVQLVASYQVTTALKFLTGAKLSPLLQSVDIWNDENAKIRVDRLKKENCKTCGNNPSFPYLSFEGQTKTEILCGRNTVQIRPGVARILSFEELGRRLESLGCEMTVNSYLLSCSFEGRRVVLFKDGRALIHGTNDITEARGIYNRLIG</sequence>
<dbReference type="PANTHER" id="PTHR10953">
    <property type="entry name" value="UBIQUITIN-ACTIVATING ENZYME E1"/>
    <property type="match status" value="1"/>
</dbReference>
<dbReference type="SUPFAM" id="SSF69572">
    <property type="entry name" value="Activating enzymes of the ubiquitin-like proteins"/>
    <property type="match status" value="1"/>
</dbReference>
<gene>
    <name evidence="3" type="ORF">EV146_102102</name>
</gene>
<keyword evidence="3" id="KW-0548">Nucleotidyltransferase</keyword>
<dbReference type="Pfam" id="PF00899">
    <property type="entry name" value="ThiF"/>
    <property type="match status" value="1"/>
</dbReference>
<feature type="domain" description="THIF-type NAD/FAD binding fold" evidence="2">
    <location>
        <begin position="5"/>
        <end position="239"/>
    </location>
</feature>
<name>A0A4R2BLN7_9BACI</name>
<dbReference type="Gene3D" id="3.40.50.720">
    <property type="entry name" value="NAD(P)-binding Rossmann-like Domain"/>
    <property type="match status" value="1"/>
</dbReference>
<evidence type="ECO:0000256" key="1">
    <source>
        <dbReference type="ARBA" id="ARBA00009919"/>
    </source>
</evidence>
<dbReference type="Proteomes" id="UP000295689">
    <property type="component" value="Unassembled WGS sequence"/>
</dbReference>
<dbReference type="CDD" id="cd00757">
    <property type="entry name" value="ThiF_MoeB_HesA_family"/>
    <property type="match status" value="1"/>
</dbReference>
<dbReference type="GO" id="GO:0016779">
    <property type="term" value="F:nucleotidyltransferase activity"/>
    <property type="evidence" value="ECO:0007669"/>
    <property type="project" value="UniProtKB-KW"/>
</dbReference>
<evidence type="ECO:0000313" key="3">
    <source>
        <dbReference type="EMBL" id="TCN27159.1"/>
    </source>
</evidence>
<accession>A0A4R2BLN7</accession>